<proteinExistence type="predicted"/>
<protein>
    <submittedName>
        <fullName evidence="2">Uncharacterized protein</fullName>
    </submittedName>
</protein>
<feature type="transmembrane region" description="Helical" evidence="1">
    <location>
        <begin position="311"/>
        <end position="331"/>
    </location>
</feature>
<dbReference type="AlphaFoldDB" id="A0A6L2NHS4"/>
<comment type="caution">
    <text evidence="2">The sequence shown here is derived from an EMBL/GenBank/DDBJ whole genome shotgun (WGS) entry which is preliminary data.</text>
</comment>
<dbReference type="EMBL" id="BKCJ010008834">
    <property type="protein sequence ID" value="GEU84165.1"/>
    <property type="molecule type" value="Genomic_DNA"/>
</dbReference>
<sequence>MANNLEEIAIGSITQLTRVIADGISMYVPHVMANGGDRFGSQILGVVNVVMPNDVSGSTAKGMGSGMMANGFSESVTANGVSESVSQGIGGGVMANGVSEPIPWDMANGVRANGVGELVDQGIGDDIMANGVREAVLQDMAASESVDQLDKERLLRCFNQEVVEDLGRLRNSQDVVATIRFWERMQLEDVDNGTRALLMMKETEVKIGEKANYILNLRRGGVEAIVEDSNLAREIDGLYAGLTARIEEREYFINELDILADRFVPEKMAEYMKETQEKDRNRLMRLQILGREFELRADEKKHFIEKLKGNFVFVCVVVEVVWLLMLVDFFVRWSMCEDYRLASEIKRVVAEVNSVTMQREHFLEELDSLSRRCTPTKMVEFLRDIQRKDEETVSKLQVLVREMELNASKKNLFIEKLQDLFFFCSSDSVENNALFKVFALSLCVSSDGGDGNGICRIGTAAADVAAKFMIVRCFGYNCSNYRVTSKDEAKRRNSGTKTKTFKENYYPLLYAVSSKEDMAYQRQLITRIHVINQFLIRRITLHPYVICTAGRQSKIRS</sequence>
<keyword evidence="1" id="KW-0472">Membrane</keyword>
<name>A0A6L2NHS4_TANCI</name>
<evidence type="ECO:0000256" key="1">
    <source>
        <dbReference type="SAM" id="Phobius"/>
    </source>
</evidence>
<organism evidence="2">
    <name type="scientific">Tanacetum cinerariifolium</name>
    <name type="common">Dalmatian daisy</name>
    <name type="synonym">Chrysanthemum cinerariifolium</name>
    <dbReference type="NCBI Taxonomy" id="118510"/>
    <lineage>
        <taxon>Eukaryota</taxon>
        <taxon>Viridiplantae</taxon>
        <taxon>Streptophyta</taxon>
        <taxon>Embryophyta</taxon>
        <taxon>Tracheophyta</taxon>
        <taxon>Spermatophyta</taxon>
        <taxon>Magnoliopsida</taxon>
        <taxon>eudicotyledons</taxon>
        <taxon>Gunneridae</taxon>
        <taxon>Pentapetalae</taxon>
        <taxon>asterids</taxon>
        <taxon>campanulids</taxon>
        <taxon>Asterales</taxon>
        <taxon>Asteraceae</taxon>
        <taxon>Asteroideae</taxon>
        <taxon>Anthemideae</taxon>
        <taxon>Anthemidinae</taxon>
        <taxon>Tanacetum</taxon>
    </lineage>
</organism>
<evidence type="ECO:0000313" key="2">
    <source>
        <dbReference type="EMBL" id="GEU84165.1"/>
    </source>
</evidence>
<keyword evidence="1" id="KW-0812">Transmembrane</keyword>
<keyword evidence="1" id="KW-1133">Transmembrane helix</keyword>
<accession>A0A6L2NHS4</accession>
<reference evidence="2" key="1">
    <citation type="journal article" date="2019" name="Sci. Rep.">
        <title>Draft genome of Tanacetum cinerariifolium, the natural source of mosquito coil.</title>
        <authorList>
            <person name="Yamashiro T."/>
            <person name="Shiraishi A."/>
            <person name="Satake H."/>
            <person name="Nakayama K."/>
        </authorList>
    </citation>
    <scope>NUCLEOTIDE SEQUENCE</scope>
</reference>
<gene>
    <name evidence="2" type="ORF">Tci_056143</name>
</gene>